<organism evidence="8 9">
    <name type="scientific">Candidatus Shapirobacteria bacterium CG03_land_8_20_14_0_80_40_19</name>
    <dbReference type="NCBI Taxonomy" id="1974880"/>
    <lineage>
        <taxon>Bacteria</taxon>
        <taxon>Candidatus Shapironibacteriota</taxon>
    </lineage>
</organism>
<dbReference type="InterPro" id="IPR014776">
    <property type="entry name" value="4pyrrole_Mease_sub2"/>
</dbReference>
<dbReference type="CDD" id="cd11648">
    <property type="entry name" value="RsmI"/>
    <property type="match status" value="1"/>
</dbReference>
<dbReference type="Pfam" id="PF00590">
    <property type="entry name" value="TP_methylase"/>
    <property type="match status" value="1"/>
</dbReference>
<keyword evidence="4 6" id="KW-0808">Transferase</keyword>
<comment type="similarity">
    <text evidence="6">Belongs to the methyltransferase superfamily. RsmI family.</text>
</comment>
<dbReference type="GO" id="GO:0070677">
    <property type="term" value="F:rRNA (cytosine-2'-O-)-methyltransferase activity"/>
    <property type="evidence" value="ECO:0007669"/>
    <property type="project" value="UniProtKB-UniRule"/>
</dbReference>
<dbReference type="Gene3D" id="3.30.950.10">
    <property type="entry name" value="Methyltransferase, Cobalt-precorrin-4 Transmethylase, Domain 2"/>
    <property type="match status" value="1"/>
</dbReference>
<evidence type="ECO:0000256" key="1">
    <source>
        <dbReference type="ARBA" id="ARBA00022490"/>
    </source>
</evidence>
<sequence length="231" mass="25975">MLYIVATPIGNLDDITLRALNTLFTVDVVFCEDTRKTLNLLRLSQKTGQVIPKLVSYFEENEFKRIPEIVSELEKGTKMALVTNSGTPTISDPGFKLVRECRQRNIPVISIPGPSSPIAALACSGLPTDKFLFLGFLPNKSGQRVKLFENVKESQKSVSSTIIFFESPFRITKSLLDLKIVFGDIDIVICRELTKIHEETQQNKISFFVERFSNQQPKGEFVILFNVAKKG</sequence>
<dbReference type="Gene3D" id="3.40.1010.10">
    <property type="entry name" value="Cobalt-precorrin-4 Transmethylase, Domain 1"/>
    <property type="match status" value="1"/>
</dbReference>
<evidence type="ECO:0000259" key="7">
    <source>
        <dbReference type="Pfam" id="PF00590"/>
    </source>
</evidence>
<dbReference type="PANTHER" id="PTHR46111">
    <property type="entry name" value="RIBOSOMAL RNA SMALL SUBUNIT METHYLTRANSFERASE I"/>
    <property type="match status" value="1"/>
</dbReference>
<keyword evidence="3 6" id="KW-0489">Methyltransferase</keyword>
<evidence type="ECO:0000256" key="6">
    <source>
        <dbReference type="HAMAP-Rule" id="MF_01877"/>
    </source>
</evidence>
<dbReference type="EC" id="2.1.1.198" evidence="6"/>
<evidence type="ECO:0000313" key="8">
    <source>
        <dbReference type="EMBL" id="PIV02254.1"/>
    </source>
</evidence>
<accession>A0A2M7BGR3</accession>
<dbReference type="PIRSF" id="PIRSF005917">
    <property type="entry name" value="MTase_YraL"/>
    <property type="match status" value="1"/>
</dbReference>
<dbReference type="GO" id="GO:0005737">
    <property type="term" value="C:cytoplasm"/>
    <property type="evidence" value="ECO:0007669"/>
    <property type="project" value="UniProtKB-SubCell"/>
</dbReference>
<protein>
    <recommendedName>
        <fullName evidence="6">Ribosomal RNA small subunit methyltransferase I</fullName>
        <ecNumber evidence="6">2.1.1.198</ecNumber>
    </recommendedName>
    <alternativeName>
        <fullName evidence="6">16S rRNA 2'-O-ribose C1402 methyltransferase</fullName>
    </alternativeName>
    <alternativeName>
        <fullName evidence="6">rRNA (cytidine-2'-O-)-methyltransferase RsmI</fullName>
    </alternativeName>
</protein>
<dbReference type="InterPro" id="IPR035996">
    <property type="entry name" value="4pyrrol_Methylase_sf"/>
</dbReference>
<dbReference type="SUPFAM" id="SSF53790">
    <property type="entry name" value="Tetrapyrrole methylase"/>
    <property type="match status" value="1"/>
</dbReference>
<evidence type="ECO:0000313" key="9">
    <source>
        <dbReference type="Proteomes" id="UP000230399"/>
    </source>
</evidence>
<keyword evidence="5 6" id="KW-0949">S-adenosyl-L-methionine</keyword>
<gene>
    <name evidence="6 8" type="primary">rsmI</name>
    <name evidence="8" type="ORF">COS55_00035</name>
</gene>
<comment type="catalytic activity">
    <reaction evidence="6">
        <text>cytidine(1402) in 16S rRNA + S-adenosyl-L-methionine = 2'-O-methylcytidine(1402) in 16S rRNA + S-adenosyl-L-homocysteine + H(+)</text>
        <dbReference type="Rhea" id="RHEA:42924"/>
        <dbReference type="Rhea" id="RHEA-COMP:10285"/>
        <dbReference type="Rhea" id="RHEA-COMP:10286"/>
        <dbReference type="ChEBI" id="CHEBI:15378"/>
        <dbReference type="ChEBI" id="CHEBI:57856"/>
        <dbReference type="ChEBI" id="CHEBI:59789"/>
        <dbReference type="ChEBI" id="CHEBI:74495"/>
        <dbReference type="ChEBI" id="CHEBI:82748"/>
        <dbReference type="EC" id="2.1.1.198"/>
    </reaction>
</comment>
<evidence type="ECO:0000256" key="4">
    <source>
        <dbReference type="ARBA" id="ARBA00022679"/>
    </source>
</evidence>
<dbReference type="InterPro" id="IPR014777">
    <property type="entry name" value="4pyrrole_Mease_sub1"/>
</dbReference>
<dbReference type="NCBIfam" id="TIGR00096">
    <property type="entry name" value="16S rRNA (cytidine(1402)-2'-O)-methyltransferase"/>
    <property type="match status" value="1"/>
</dbReference>
<keyword evidence="2 6" id="KW-0698">rRNA processing</keyword>
<dbReference type="HAMAP" id="MF_01877">
    <property type="entry name" value="16SrRNA_methyltr_I"/>
    <property type="match status" value="1"/>
</dbReference>
<name>A0A2M7BGR3_9BACT</name>
<dbReference type="InterPro" id="IPR000878">
    <property type="entry name" value="4pyrrol_Mease"/>
</dbReference>
<dbReference type="Proteomes" id="UP000230399">
    <property type="component" value="Unassembled WGS sequence"/>
</dbReference>
<reference evidence="9" key="1">
    <citation type="submission" date="2017-09" db="EMBL/GenBank/DDBJ databases">
        <title>Depth-based differentiation of microbial function through sediment-hosted aquifers and enrichment of novel symbionts in the deep terrestrial subsurface.</title>
        <authorList>
            <person name="Probst A.J."/>
            <person name="Ladd B."/>
            <person name="Jarett J.K."/>
            <person name="Geller-Mcgrath D.E."/>
            <person name="Sieber C.M.K."/>
            <person name="Emerson J.B."/>
            <person name="Anantharaman K."/>
            <person name="Thomas B.C."/>
            <person name="Malmstrom R."/>
            <person name="Stieglmeier M."/>
            <person name="Klingl A."/>
            <person name="Woyke T."/>
            <person name="Ryan C.M."/>
            <person name="Banfield J.F."/>
        </authorList>
    </citation>
    <scope>NUCLEOTIDE SEQUENCE [LARGE SCALE GENOMIC DNA]</scope>
</reference>
<evidence type="ECO:0000256" key="3">
    <source>
        <dbReference type="ARBA" id="ARBA00022603"/>
    </source>
</evidence>
<dbReference type="AlphaFoldDB" id="A0A2M7BGR3"/>
<keyword evidence="1 6" id="KW-0963">Cytoplasm</keyword>
<dbReference type="InterPro" id="IPR008189">
    <property type="entry name" value="rRNA_ssu_MeTfrase_I"/>
</dbReference>
<proteinExistence type="inferred from homology"/>
<evidence type="ECO:0000256" key="5">
    <source>
        <dbReference type="ARBA" id="ARBA00022691"/>
    </source>
</evidence>
<dbReference type="EMBL" id="PEVD01000001">
    <property type="protein sequence ID" value="PIV02254.1"/>
    <property type="molecule type" value="Genomic_DNA"/>
</dbReference>
<dbReference type="FunFam" id="3.40.1010.10:FF:000007">
    <property type="entry name" value="Ribosomal RNA small subunit methyltransferase I"/>
    <property type="match status" value="1"/>
</dbReference>
<comment type="subcellular location">
    <subcellularLocation>
        <location evidence="6">Cytoplasm</location>
    </subcellularLocation>
</comment>
<comment type="caution">
    <text evidence="8">The sequence shown here is derived from an EMBL/GenBank/DDBJ whole genome shotgun (WGS) entry which is preliminary data.</text>
</comment>
<evidence type="ECO:0000256" key="2">
    <source>
        <dbReference type="ARBA" id="ARBA00022552"/>
    </source>
</evidence>
<feature type="domain" description="Tetrapyrrole methylase" evidence="7">
    <location>
        <begin position="1"/>
        <end position="205"/>
    </location>
</feature>
<comment type="function">
    <text evidence="6">Catalyzes the 2'-O-methylation of the ribose of cytidine 1402 (C1402) in 16S rRNA.</text>
</comment>
<dbReference type="FunFam" id="3.30.950.10:FF:000002">
    <property type="entry name" value="Ribosomal RNA small subunit methyltransferase I"/>
    <property type="match status" value="1"/>
</dbReference>
<dbReference type="PANTHER" id="PTHR46111:SF1">
    <property type="entry name" value="RIBOSOMAL RNA SMALL SUBUNIT METHYLTRANSFERASE I"/>
    <property type="match status" value="1"/>
</dbReference>